<keyword evidence="2 4" id="KW-0560">Oxidoreductase</keyword>
<keyword evidence="7" id="KW-1185">Reference proteome</keyword>
<feature type="active site" description="Nucleophile" evidence="4">
    <location>
        <position position="120"/>
    </location>
</feature>
<accession>A0ABV2CK83</accession>
<dbReference type="PROSITE" id="PS51790">
    <property type="entry name" value="MSRB"/>
    <property type="match status" value="1"/>
</dbReference>
<comment type="cofactor">
    <cofactor evidence="4">
        <name>Zn(2+)</name>
        <dbReference type="ChEBI" id="CHEBI:29105"/>
    </cofactor>
    <text evidence="4">Binds 1 zinc ion per subunit. The zinc ion is important for the structural integrity of the protein.</text>
</comment>
<dbReference type="Proteomes" id="UP001548590">
    <property type="component" value="Unassembled WGS sequence"/>
</dbReference>
<dbReference type="EC" id="1.8.4.12" evidence="4"/>
<evidence type="ECO:0000313" key="7">
    <source>
        <dbReference type="Proteomes" id="UP001548590"/>
    </source>
</evidence>
<dbReference type="InterPro" id="IPR028427">
    <property type="entry name" value="Met_Sox_Rdtase_MsrB"/>
</dbReference>
<dbReference type="Gene3D" id="2.170.150.20">
    <property type="entry name" value="Peptide methionine sulfoxide reductase"/>
    <property type="match status" value="1"/>
</dbReference>
<feature type="binding site" evidence="4">
    <location>
        <position position="48"/>
    </location>
    <ligand>
        <name>Zn(2+)</name>
        <dbReference type="ChEBI" id="CHEBI:29105"/>
    </ligand>
</feature>
<protein>
    <recommendedName>
        <fullName evidence="4">Peptide methionine sulfoxide reductase MsrB</fullName>
        <ecNumber evidence="4">1.8.4.12</ecNumber>
    </recommendedName>
    <alternativeName>
        <fullName evidence="4">Peptide-methionine (R)-S-oxide reductase</fullName>
    </alternativeName>
</protein>
<comment type="catalytic activity">
    <reaction evidence="3 4">
        <text>L-methionyl-[protein] + [thioredoxin]-disulfide + H2O = L-methionyl-(R)-S-oxide-[protein] + [thioredoxin]-dithiol</text>
        <dbReference type="Rhea" id="RHEA:24164"/>
        <dbReference type="Rhea" id="RHEA-COMP:10698"/>
        <dbReference type="Rhea" id="RHEA-COMP:10700"/>
        <dbReference type="Rhea" id="RHEA-COMP:12313"/>
        <dbReference type="Rhea" id="RHEA-COMP:12314"/>
        <dbReference type="ChEBI" id="CHEBI:15377"/>
        <dbReference type="ChEBI" id="CHEBI:16044"/>
        <dbReference type="ChEBI" id="CHEBI:29950"/>
        <dbReference type="ChEBI" id="CHEBI:45764"/>
        <dbReference type="ChEBI" id="CHEBI:50058"/>
        <dbReference type="EC" id="1.8.4.12"/>
    </reaction>
</comment>
<proteinExistence type="inferred from homology"/>
<comment type="similarity">
    <text evidence="1 4">Belongs to the MsrB Met sulfoxide reductase family.</text>
</comment>
<feature type="domain" description="MsrB" evidence="5">
    <location>
        <begin position="9"/>
        <end position="131"/>
    </location>
</feature>
<feature type="binding site" evidence="4">
    <location>
        <position position="97"/>
    </location>
    <ligand>
        <name>Zn(2+)</name>
        <dbReference type="ChEBI" id="CHEBI:29105"/>
    </ligand>
</feature>
<reference evidence="6 7" key="1">
    <citation type="submission" date="2024-07" db="EMBL/GenBank/DDBJ databases">
        <title>Uliginosibacterium paludis KCTC:42655.</title>
        <authorList>
            <person name="Kim M.K."/>
        </authorList>
    </citation>
    <scope>NUCLEOTIDE SEQUENCE [LARGE SCALE GENOMIC DNA]</scope>
    <source>
        <strain evidence="6 7">KCTC 42655</strain>
    </source>
</reference>
<keyword evidence="4" id="KW-0479">Metal-binding</keyword>
<evidence type="ECO:0000256" key="3">
    <source>
        <dbReference type="ARBA" id="ARBA00048488"/>
    </source>
</evidence>
<dbReference type="RefSeq" id="WP_345926300.1">
    <property type="nucleotide sequence ID" value="NZ_JBDIVF010000003.1"/>
</dbReference>
<organism evidence="6 7">
    <name type="scientific">Uliginosibacterium paludis</name>
    <dbReference type="NCBI Taxonomy" id="1615952"/>
    <lineage>
        <taxon>Bacteria</taxon>
        <taxon>Pseudomonadati</taxon>
        <taxon>Pseudomonadota</taxon>
        <taxon>Betaproteobacteria</taxon>
        <taxon>Rhodocyclales</taxon>
        <taxon>Zoogloeaceae</taxon>
        <taxon>Uliginosibacterium</taxon>
    </lineage>
</organism>
<comment type="caution">
    <text evidence="6">The sequence shown here is derived from an EMBL/GenBank/DDBJ whole genome shotgun (WGS) entry which is preliminary data.</text>
</comment>
<dbReference type="InterPro" id="IPR002579">
    <property type="entry name" value="Met_Sox_Rdtase_MsrB_dom"/>
</dbReference>
<dbReference type="Pfam" id="PF01641">
    <property type="entry name" value="SelR"/>
    <property type="match status" value="1"/>
</dbReference>
<dbReference type="EMBL" id="JBEWLZ010000001">
    <property type="protein sequence ID" value="MET1488304.1"/>
    <property type="molecule type" value="Genomic_DNA"/>
</dbReference>
<dbReference type="PANTHER" id="PTHR10173:SF52">
    <property type="entry name" value="METHIONINE-R-SULFOXIDE REDUCTASE B1"/>
    <property type="match status" value="1"/>
</dbReference>
<dbReference type="NCBIfam" id="TIGR00357">
    <property type="entry name" value="peptide-methionine (R)-S-oxide reductase MsrB"/>
    <property type="match status" value="1"/>
</dbReference>
<evidence type="ECO:0000259" key="5">
    <source>
        <dbReference type="PROSITE" id="PS51790"/>
    </source>
</evidence>
<dbReference type="SUPFAM" id="SSF51316">
    <property type="entry name" value="Mss4-like"/>
    <property type="match status" value="1"/>
</dbReference>
<evidence type="ECO:0000256" key="1">
    <source>
        <dbReference type="ARBA" id="ARBA00007174"/>
    </source>
</evidence>
<dbReference type="HAMAP" id="MF_01400">
    <property type="entry name" value="MsrB"/>
    <property type="match status" value="1"/>
</dbReference>
<dbReference type="InterPro" id="IPR011057">
    <property type="entry name" value="Mss4-like_sf"/>
</dbReference>
<evidence type="ECO:0000256" key="4">
    <source>
        <dbReference type="HAMAP-Rule" id="MF_01400"/>
    </source>
</evidence>
<gene>
    <name evidence="4 6" type="primary">msrB</name>
    <name evidence="6" type="ORF">ABVT11_00590</name>
</gene>
<feature type="binding site" evidence="4">
    <location>
        <position position="51"/>
    </location>
    <ligand>
        <name>Zn(2+)</name>
        <dbReference type="ChEBI" id="CHEBI:29105"/>
    </ligand>
</feature>
<keyword evidence="4" id="KW-0862">Zinc</keyword>
<dbReference type="PANTHER" id="PTHR10173">
    <property type="entry name" value="METHIONINE SULFOXIDE REDUCTASE"/>
    <property type="match status" value="1"/>
</dbReference>
<name>A0ABV2CK83_9RHOO</name>
<dbReference type="GO" id="GO:0033743">
    <property type="term" value="F:peptide-methionine (R)-S-oxide reductase activity"/>
    <property type="evidence" value="ECO:0007669"/>
    <property type="project" value="UniProtKB-EC"/>
</dbReference>
<sequence length="135" mass="15223">MPRPREKSDAEWRETLSPEEYRVTRQAGTERPFTGEYWNVWEPGEYRCRCCGAALFHSGSKFDAGCGWPSFHSPAVPDNVEEREDFSHGMYRIEVICQQCGAHLGHVFNDGPAPTGQRYCINSASIQLNPEPGDA</sequence>
<evidence type="ECO:0000313" key="6">
    <source>
        <dbReference type="EMBL" id="MET1488304.1"/>
    </source>
</evidence>
<feature type="binding site" evidence="4">
    <location>
        <position position="100"/>
    </location>
    <ligand>
        <name>Zn(2+)</name>
        <dbReference type="ChEBI" id="CHEBI:29105"/>
    </ligand>
</feature>
<evidence type="ECO:0000256" key="2">
    <source>
        <dbReference type="ARBA" id="ARBA00023002"/>
    </source>
</evidence>